<evidence type="ECO:0000313" key="1">
    <source>
        <dbReference type="EMBL" id="RRH98057.1"/>
    </source>
</evidence>
<proteinExistence type="predicted"/>
<gene>
    <name evidence="1" type="ORF">EH240_19870</name>
</gene>
<reference evidence="1 2" key="1">
    <citation type="submission" date="2018-11" db="EMBL/GenBank/DDBJ databases">
        <title>the genome of Mesorhizobium tamadayense DSM 28320.</title>
        <authorList>
            <person name="Gao J."/>
        </authorList>
    </citation>
    <scope>NUCLEOTIDE SEQUENCE [LARGE SCALE GENOMIC DNA]</scope>
    <source>
        <strain evidence="1 2">DSM 28320</strain>
    </source>
</reference>
<protein>
    <submittedName>
        <fullName evidence="1">Uncharacterized protein</fullName>
    </submittedName>
</protein>
<dbReference type="AlphaFoldDB" id="A0A3P3FID5"/>
<organism evidence="1 2">
    <name type="scientific">Mesorhizobium tamadayense</name>
    <dbReference type="NCBI Taxonomy" id="425306"/>
    <lineage>
        <taxon>Bacteria</taxon>
        <taxon>Pseudomonadati</taxon>
        <taxon>Pseudomonadota</taxon>
        <taxon>Alphaproteobacteria</taxon>
        <taxon>Hyphomicrobiales</taxon>
        <taxon>Phyllobacteriaceae</taxon>
        <taxon>Mesorhizobium</taxon>
    </lineage>
</organism>
<name>A0A3P3FID5_9HYPH</name>
<evidence type="ECO:0000313" key="2">
    <source>
        <dbReference type="Proteomes" id="UP000273786"/>
    </source>
</evidence>
<comment type="caution">
    <text evidence="1">The sequence shown here is derived from an EMBL/GenBank/DDBJ whole genome shotgun (WGS) entry which is preliminary data.</text>
</comment>
<dbReference type="Proteomes" id="UP000273786">
    <property type="component" value="Unassembled WGS sequence"/>
</dbReference>
<sequence length="112" mass="12067">MAAKETLGYVSRTAAIVALRKEGLSSESIARRIGIDVKTVSALECSARRWHGKAPNFVRPSAGSFPVGVRERLRPHARARDISVDALIRRLIETVAFGNLVDAVLDDAEAAA</sequence>
<keyword evidence="2" id="KW-1185">Reference proteome</keyword>
<dbReference type="EMBL" id="RQXT01000025">
    <property type="protein sequence ID" value="RRH98057.1"/>
    <property type="molecule type" value="Genomic_DNA"/>
</dbReference>
<accession>A0A3P3FID5</accession>
<dbReference type="RefSeq" id="WP_125001662.1">
    <property type="nucleotide sequence ID" value="NZ_RQXT01000025.1"/>
</dbReference>
<dbReference type="OrthoDB" id="7873084at2"/>